<reference evidence="1 2" key="1">
    <citation type="submission" date="2019-03" db="EMBL/GenBank/DDBJ databases">
        <title>Genomic Encyclopedia of Archaeal and Bacterial Type Strains, Phase II (KMG-II): from individual species to whole genera.</title>
        <authorList>
            <person name="Goeker M."/>
        </authorList>
    </citation>
    <scope>NUCLEOTIDE SEQUENCE [LARGE SCALE GENOMIC DNA]</scope>
    <source>
        <strain evidence="1 2">DSM 19034</strain>
    </source>
</reference>
<comment type="caution">
    <text evidence="1">The sequence shown here is derived from an EMBL/GenBank/DDBJ whole genome shotgun (WGS) entry which is preliminary data.</text>
</comment>
<gene>
    <name evidence="1" type="ORF">CLV32_2227</name>
</gene>
<dbReference type="OrthoDB" id="770162at2"/>
<dbReference type="EMBL" id="SNWM01000002">
    <property type="protein sequence ID" value="TDO23238.1"/>
    <property type="molecule type" value="Genomic_DNA"/>
</dbReference>
<dbReference type="AlphaFoldDB" id="A0A4V3C3S9"/>
<name>A0A4V3C3S9_9SPHI</name>
<keyword evidence="2" id="KW-1185">Reference proteome</keyword>
<dbReference type="Proteomes" id="UP000295499">
    <property type="component" value="Unassembled WGS sequence"/>
</dbReference>
<organism evidence="1 2">
    <name type="scientific">Pedobacter duraquae</name>
    <dbReference type="NCBI Taxonomy" id="425511"/>
    <lineage>
        <taxon>Bacteria</taxon>
        <taxon>Pseudomonadati</taxon>
        <taxon>Bacteroidota</taxon>
        <taxon>Sphingobacteriia</taxon>
        <taxon>Sphingobacteriales</taxon>
        <taxon>Sphingobacteriaceae</taxon>
        <taxon>Pedobacter</taxon>
    </lineage>
</organism>
<evidence type="ECO:0000313" key="2">
    <source>
        <dbReference type="Proteomes" id="UP000295499"/>
    </source>
</evidence>
<protein>
    <submittedName>
        <fullName evidence="1">Uncharacterized protein</fullName>
    </submittedName>
</protein>
<dbReference type="RefSeq" id="WP_133555261.1">
    <property type="nucleotide sequence ID" value="NZ_SNWM01000002.1"/>
</dbReference>
<proteinExistence type="predicted"/>
<accession>A0A4V3C3S9</accession>
<sequence length="91" mass="9985">MDSFNIIISVSGQELALTLQPEEAGTYKVIYHGMLVGEITMAENGWEALSMDEVSPGIFPMYEHKADSDAPRLVLEKKIVAQIGEAIETSE</sequence>
<evidence type="ECO:0000313" key="1">
    <source>
        <dbReference type="EMBL" id="TDO23238.1"/>
    </source>
</evidence>